<proteinExistence type="predicted"/>
<protein>
    <submittedName>
        <fullName evidence="1">Uncharacterized protein</fullName>
    </submittedName>
</protein>
<name>A0A1R3IW53_9ROSI</name>
<keyword evidence="2" id="KW-1185">Reference proteome</keyword>
<dbReference type="OrthoDB" id="1304906at2759"/>
<comment type="caution">
    <text evidence="1">The sequence shown here is derived from an EMBL/GenBank/DDBJ whole genome shotgun (WGS) entry which is preliminary data.</text>
</comment>
<sequence>MMLSRWNSKECVTHILDCGTKMRGQFSKYLGGGGGLALVTILEKVGFGLELRMHTLNLVVCRLVQMQATLLKCAIDPSGLIAAWKDSPPNLEVEHIDCRVKPVDKLIDAGEVQVFRALLDPAVKKGFILDVTMKLLKNLGSLRYKLKLTSSTSMPLIEKEQDDPFEVTSKMLQKEKAIKVSLTPFGRIAVIIGNYKGYKQSQFHEGVREIMAKYHPSMLVITNSRVTCKDGKEATDLRPFKSYHVVEPVLRSGGAPILWNAHEVFL</sequence>
<evidence type="ECO:0000313" key="1">
    <source>
        <dbReference type="EMBL" id="OMO86812.1"/>
    </source>
</evidence>
<evidence type="ECO:0000313" key="2">
    <source>
        <dbReference type="Proteomes" id="UP000187203"/>
    </source>
</evidence>
<accession>A0A1R3IW53</accession>
<reference evidence="2" key="1">
    <citation type="submission" date="2013-09" db="EMBL/GenBank/DDBJ databases">
        <title>Corchorus olitorius genome sequencing.</title>
        <authorList>
            <person name="Alam M."/>
            <person name="Haque M.S."/>
            <person name="Islam M.S."/>
            <person name="Emdad E.M."/>
            <person name="Islam M.M."/>
            <person name="Ahmed B."/>
            <person name="Halim A."/>
            <person name="Hossen Q.M.M."/>
            <person name="Hossain M.Z."/>
            <person name="Ahmed R."/>
            <person name="Khan M.M."/>
            <person name="Islam R."/>
            <person name="Rashid M.M."/>
            <person name="Khan S.A."/>
            <person name="Rahman M.S."/>
            <person name="Alam M."/>
            <person name="Yahiya A.S."/>
            <person name="Khan M.S."/>
            <person name="Azam M.S."/>
            <person name="Haque T."/>
            <person name="Lashkar M.Z.H."/>
            <person name="Akhand A.I."/>
            <person name="Morshed G."/>
            <person name="Roy S."/>
            <person name="Uddin K.S."/>
            <person name="Rabeya T."/>
            <person name="Hossain A.S."/>
            <person name="Chowdhury A."/>
            <person name="Snigdha A.R."/>
            <person name="Mortoza M.S."/>
            <person name="Matin S.A."/>
            <person name="Hoque S.M.E."/>
            <person name="Islam M.K."/>
            <person name="Roy D.K."/>
            <person name="Haider R."/>
            <person name="Moosa M.M."/>
            <person name="Elias S.M."/>
            <person name="Hasan A.M."/>
            <person name="Jahan S."/>
            <person name="Shafiuddin M."/>
            <person name="Mahmood N."/>
            <person name="Shommy N.S."/>
        </authorList>
    </citation>
    <scope>NUCLEOTIDE SEQUENCE [LARGE SCALE GENOMIC DNA]</scope>
    <source>
        <strain evidence="2">cv. O-4</strain>
    </source>
</reference>
<dbReference type="Proteomes" id="UP000187203">
    <property type="component" value="Unassembled WGS sequence"/>
</dbReference>
<organism evidence="1 2">
    <name type="scientific">Corchorus olitorius</name>
    <dbReference type="NCBI Taxonomy" id="93759"/>
    <lineage>
        <taxon>Eukaryota</taxon>
        <taxon>Viridiplantae</taxon>
        <taxon>Streptophyta</taxon>
        <taxon>Embryophyta</taxon>
        <taxon>Tracheophyta</taxon>
        <taxon>Spermatophyta</taxon>
        <taxon>Magnoliopsida</taxon>
        <taxon>eudicotyledons</taxon>
        <taxon>Gunneridae</taxon>
        <taxon>Pentapetalae</taxon>
        <taxon>rosids</taxon>
        <taxon>malvids</taxon>
        <taxon>Malvales</taxon>
        <taxon>Malvaceae</taxon>
        <taxon>Grewioideae</taxon>
        <taxon>Apeibeae</taxon>
        <taxon>Corchorus</taxon>
    </lineage>
</organism>
<gene>
    <name evidence="1" type="ORF">COLO4_20914</name>
</gene>
<dbReference type="AlphaFoldDB" id="A0A1R3IW53"/>
<dbReference type="EMBL" id="AWUE01017509">
    <property type="protein sequence ID" value="OMO86812.1"/>
    <property type="molecule type" value="Genomic_DNA"/>
</dbReference>